<dbReference type="SUPFAM" id="SSF53335">
    <property type="entry name" value="S-adenosyl-L-methionine-dependent methyltransferases"/>
    <property type="match status" value="1"/>
</dbReference>
<accession>A0A091AUL8</accession>
<dbReference type="InterPro" id="IPR016980">
    <property type="entry name" value="S-AdoMet-dep_MeTrfase_Alr7345"/>
</dbReference>
<evidence type="ECO:0000313" key="2">
    <source>
        <dbReference type="Proteomes" id="UP000029385"/>
    </source>
</evidence>
<dbReference type="Proteomes" id="UP000029385">
    <property type="component" value="Unassembled WGS sequence"/>
</dbReference>
<proteinExistence type="predicted"/>
<dbReference type="AlphaFoldDB" id="A0A091AUL8"/>
<gene>
    <name evidence="1" type="ORF">N789_08315</name>
</gene>
<comment type="caution">
    <text evidence="1">The sequence shown here is derived from an EMBL/GenBank/DDBJ whole genome shotgun (WGS) entry which is preliminary data.</text>
</comment>
<dbReference type="PATRIC" id="fig|1121015.4.peg.1157"/>
<evidence type="ECO:0000313" key="1">
    <source>
        <dbReference type="EMBL" id="KFN43943.1"/>
    </source>
</evidence>
<name>A0A091AUL8_9GAMM</name>
<protein>
    <recommendedName>
        <fullName evidence="3">Methyltransferase type 11 domain-containing protein</fullName>
    </recommendedName>
</protein>
<keyword evidence="2" id="KW-1185">Reference proteome</keyword>
<dbReference type="PROSITE" id="PS51257">
    <property type="entry name" value="PROKAR_LIPOPROTEIN"/>
    <property type="match status" value="1"/>
</dbReference>
<organism evidence="1 2">
    <name type="scientific">Arenimonas oryziterrae DSM 21050 = YC6267</name>
    <dbReference type="NCBI Taxonomy" id="1121015"/>
    <lineage>
        <taxon>Bacteria</taxon>
        <taxon>Pseudomonadati</taxon>
        <taxon>Pseudomonadota</taxon>
        <taxon>Gammaproteobacteria</taxon>
        <taxon>Lysobacterales</taxon>
        <taxon>Lysobacteraceae</taxon>
        <taxon>Arenimonas</taxon>
    </lineage>
</organism>
<sequence>MRVPVTIVLSALLLSACGQRGQEAASPKPPMPADAGSPEVQAALAHPLDRILAGDWRDEKNKARDVYRHPRETLAFFGVARGQNVIEIWPGGGWYAEILAPLMRDAGDYTAIIPDPSKLADAEAQAATAKRNQALREKFGARGDIFDRARLIEVDTNAPVLGAPGSADVVLTFRNVHNWVMDGQEKAMFAAFFAVLKPGGTLGVVDHRARPGAPAEEMKTSGYLPEDYVIELAKAAGFELVEKSEINANPKDTKDYPGGVWTLPPSLKEGDVDRAKYLAIGESDRMTLRFVKPKP</sequence>
<dbReference type="EMBL" id="AVCI01000004">
    <property type="protein sequence ID" value="KFN43943.1"/>
    <property type="molecule type" value="Genomic_DNA"/>
</dbReference>
<dbReference type="STRING" id="1121015.GCA_000420545_02114"/>
<reference evidence="1 2" key="1">
    <citation type="submission" date="2013-09" db="EMBL/GenBank/DDBJ databases">
        <title>Genome sequencing of Arenimonas oryziterrae.</title>
        <authorList>
            <person name="Chen F."/>
            <person name="Wang G."/>
        </authorList>
    </citation>
    <scope>NUCLEOTIDE SEQUENCE [LARGE SCALE GENOMIC DNA]</scope>
    <source>
        <strain evidence="1 2">YC6267</strain>
    </source>
</reference>
<dbReference type="PIRSF" id="PIRSF031679">
    <property type="entry name" value="Mtase_Alr7345_prd"/>
    <property type="match status" value="1"/>
</dbReference>
<dbReference type="RefSeq" id="WP_022969728.1">
    <property type="nucleotide sequence ID" value="NZ_ATVD01000003.1"/>
</dbReference>
<dbReference type="OrthoDB" id="9801692at2"/>
<dbReference type="InterPro" id="IPR029063">
    <property type="entry name" value="SAM-dependent_MTases_sf"/>
</dbReference>
<dbReference type="eggNOG" id="COG4798">
    <property type="taxonomic scope" value="Bacteria"/>
</dbReference>
<evidence type="ECO:0008006" key="3">
    <source>
        <dbReference type="Google" id="ProtNLM"/>
    </source>
</evidence>
<dbReference type="Gene3D" id="3.40.50.150">
    <property type="entry name" value="Vaccinia Virus protein VP39"/>
    <property type="match status" value="1"/>
</dbReference>